<reference evidence="4" key="1">
    <citation type="submission" date="2020-06" db="EMBL/GenBank/DDBJ databases">
        <title>Draft genome of Bugula neritina, a colonial animal packing powerful symbionts and potential medicines.</title>
        <authorList>
            <person name="Rayko M."/>
        </authorList>
    </citation>
    <scope>NUCLEOTIDE SEQUENCE [LARGE SCALE GENOMIC DNA]</scope>
    <source>
        <strain evidence="4">Kwan_BN1</strain>
    </source>
</reference>
<evidence type="ECO:0000259" key="3">
    <source>
        <dbReference type="SMART" id="SM00458"/>
    </source>
</evidence>
<dbReference type="Proteomes" id="UP000593567">
    <property type="component" value="Unassembled WGS sequence"/>
</dbReference>
<keyword evidence="2" id="KW-1015">Disulfide bond</keyword>
<dbReference type="CDD" id="cd23462">
    <property type="entry name" value="beta-trefoil_Ricin_Pgant9-like"/>
    <property type="match status" value="1"/>
</dbReference>
<dbReference type="SUPFAM" id="SSF50370">
    <property type="entry name" value="Ricin B-like lectins"/>
    <property type="match status" value="1"/>
</dbReference>
<evidence type="ECO:0000256" key="1">
    <source>
        <dbReference type="ARBA" id="ARBA00022734"/>
    </source>
</evidence>
<dbReference type="InterPro" id="IPR035992">
    <property type="entry name" value="Ricin_B-like_lectins"/>
</dbReference>
<dbReference type="GO" id="GO:0030246">
    <property type="term" value="F:carbohydrate binding"/>
    <property type="evidence" value="ECO:0007669"/>
    <property type="project" value="UniProtKB-KW"/>
</dbReference>
<dbReference type="PANTHER" id="PTHR11675:SF131">
    <property type="entry name" value="POLYPEPTIDE N-ACETYLGALACTOSAMINYLTRANSFERASE 9-RELATED"/>
    <property type="match status" value="1"/>
</dbReference>
<dbReference type="Gene3D" id="2.80.10.50">
    <property type="match status" value="1"/>
</dbReference>
<feature type="domain" description="Ricin B lectin" evidence="3">
    <location>
        <begin position="103"/>
        <end position="221"/>
    </location>
</feature>
<dbReference type="InterPro" id="IPR000772">
    <property type="entry name" value="Ricin_B_lectin"/>
</dbReference>
<protein>
    <submittedName>
        <fullName evidence="4">GALNT1</fullName>
    </submittedName>
</protein>
<gene>
    <name evidence="4" type="ORF">EB796_024657</name>
</gene>
<evidence type="ECO:0000256" key="2">
    <source>
        <dbReference type="ARBA" id="ARBA00023157"/>
    </source>
</evidence>
<dbReference type="GO" id="GO:0005794">
    <property type="term" value="C:Golgi apparatus"/>
    <property type="evidence" value="ECO:0007669"/>
    <property type="project" value="TreeGrafter"/>
</dbReference>
<comment type="caution">
    <text evidence="4">The sequence shown here is derived from an EMBL/GenBank/DDBJ whole genome shotgun (WGS) entry which is preliminary data.</text>
</comment>
<proteinExistence type="predicted"/>
<dbReference type="GO" id="GO:0004653">
    <property type="term" value="F:polypeptide N-acetylgalactosaminyltransferase activity"/>
    <property type="evidence" value="ECO:0007669"/>
    <property type="project" value="TreeGrafter"/>
</dbReference>
<dbReference type="Gene3D" id="1.10.8.460">
    <property type="entry name" value="ppGaNTase-T1 linker domain-like"/>
    <property type="match status" value="1"/>
</dbReference>
<dbReference type="OrthoDB" id="6119243at2759"/>
<organism evidence="4 5">
    <name type="scientific">Bugula neritina</name>
    <name type="common">Brown bryozoan</name>
    <name type="synonym">Sertularia neritina</name>
    <dbReference type="NCBI Taxonomy" id="10212"/>
    <lineage>
        <taxon>Eukaryota</taxon>
        <taxon>Metazoa</taxon>
        <taxon>Spiralia</taxon>
        <taxon>Lophotrochozoa</taxon>
        <taxon>Bryozoa</taxon>
        <taxon>Gymnolaemata</taxon>
        <taxon>Cheilostomatida</taxon>
        <taxon>Flustrina</taxon>
        <taxon>Buguloidea</taxon>
        <taxon>Bugulidae</taxon>
        <taxon>Bugula</taxon>
    </lineage>
</organism>
<evidence type="ECO:0000313" key="4">
    <source>
        <dbReference type="EMBL" id="KAF6017036.1"/>
    </source>
</evidence>
<dbReference type="AlphaFoldDB" id="A0A7J7IU40"/>
<dbReference type="EMBL" id="VXIV02003439">
    <property type="protein sequence ID" value="KAF6017036.1"/>
    <property type="molecule type" value="Genomic_DNA"/>
</dbReference>
<accession>A0A7J7IU40</accession>
<keyword evidence="1" id="KW-0430">Lectin</keyword>
<dbReference type="PANTHER" id="PTHR11675">
    <property type="entry name" value="N-ACETYLGALACTOSAMINYLTRANSFERASE"/>
    <property type="match status" value="1"/>
</dbReference>
<dbReference type="SMART" id="SM00458">
    <property type="entry name" value="RICIN"/>
    <property type="match status" value="1"/>
</dbReference>
<dbReference type="PROSITE" id="PS50231">
    <property type="entry name" value="RICIN_B_LECTIN"/>
    <property type="match status" value="1"/>
</dbReference>
<sequence length="228" mass="26796">MDVRRNSRNYTLLPRWTHIQKRSPYKWKDGENVVRKNSIRLAEVWMDDYKHYYYERINNDLGNFGDISSRKELRKKLNCKSFDWYIKNVFPELFIPDEAIFSGEIRNRAIPHCVDSPADHHAYNKPVKMWPCHNQGGNQYWLMSDAGEIRRDEACIDYTGSGTVNMYMCHGQGGNQKWQYKENGLLLHVISKQCMEANANGDGIVMSSCDPSVDRQLWEWKKGKGKKH</sequence>
<keyword evidence="5" id="KW-1185">Reference proteome</keyword>
<dbReference type="Pfam" id="PF00652">
    <property type="entry name" value="Ricin_B_lectin"/>
    <property type="match status" value="1"/>
</dbReference>
<dbReference type="GO" id="GO:0006493">
    <property type="term" value="P:protein O-linked glycosylation"/>
    <property type="evidence" value="ECO:0007669"/>
    <property type="project" value="TreeGrafter"/>
</dbReference>
<evidence type="ECO:0000313" key="5">
    <source>
        <dbReference type="Proteomes" id="UP000593567"/>
    </source>
</evidence>
<name>A0A7J7IU40_BUGNE</name>